<dbReference type="HOGENOM" id="CLU_2866866_0_0_6"/>
<reference evidence="2 3" key="1">
    <citation type="journal article" date="2000" name="Nature">
        <title>The genome sequence of the plant pathogen Xylella fastidiosa.</title>
        <authorList>
            <person name="Simpson A.J."/>
            <person name="Reinach F.C."/>
            <person name="Arruda P."/>
            <person name="Abreu F.A."/>
            <person name="Acencio M."/>
            <person name="Alvarenga R."/>
            <person name="Alves L.M."/>
            <person name="Araya J.E."/>
            <person name="Baia G.S."/>
            <person name="Baptista C.S."/>
            <person name="Barros M.H."/>
            <person name="Bonaccorsi E.D."/>
            <person name="Bordin S."/>
            <person name="Bove J.M."/>
            <person name="Briones M.R."/>
            <person name="Bueno M.R."/>
            <person name="Camargo A.A."/>
            <person name="Camargo L.E."/>
            <person name="Carraro D.M."/>
            <person name="Carrer H."/>
            <person name="Colauto N.B."/>
            <person name="Colombo C."/>
            <person name="Costa F.F."/>
            <person name="Costa M.C."/>
            <person name="Costa-Neto C.M."/>
            <person name="Coutinho L.L."/>
            <person name="Cristofani M."/>
            <person name="Dias-Neto E."/>
            <person name="Docena C."/>
            <person name="El-Dorry H."/>
            <person name="Facincani A.P."/>
            <person name="Ferreira A.J."/>
            <person name="Ferreira V.C."/>
            <person name="Ferro J.A."/>
            <person name="Fraga J.S."/>
            <person name="Franca S.C."/>
            <person name="Franco M.C."/>
            <person name="Frohme M."/>
            <person name="Furlan L.R."/>
            <person name="Garnier M."/>
            <person name="Goldman G.H."/>
            <person name="Goldman M.H."/>
            <person name="Gomes S.L."/>
            <person name="Gruber A."/>
            <person name="Ho P.L."/>
            <person name="Hoheisel J.D."/>
            <person name="Junqueira M.L."/>
            <person name="Kemper E.L."/>
            <person name="Kitajima J.P."/>
            <person name="Krieger J.E."/>
            <person name="Kuramae E.E."/>
            <person name="Laigret F."/>
            <person name="Lambais M.R."/>
            <person name="Leite L.C."/>
            <person name="Lemos E.G."/>
            <person name="Lemos M.V."/>
            <person name="Lopes S.A."/>
            <person name="Lopes C.R."/>
            <person name="Machado J.A."/>
            <person name="Machado M.A."/>
            <person name="Madeira A.M."/>
            <person name="Madeira H.M."/>
            <person name="Marino C.L."/>
            <person name="Marques M.V."/>
            <person name="Martins E.A."/>
            <person name="Martins E.M."/>
            <person name="Matsukuma A.Y."/>
            <person name="Menck C.F."/>
            <person name="Miracca E.C."/>
            <person name="Miyaki C.Y."/>
            <person name="Monteriro-Vitorello C.B."/>
            <person name="Moon D.H."/>
            <person name="Nagai M.A."/>
            <person name="Nascimento A.L."/>
            <person name="Netto L.E."/>
            <person name="Nhani A.Jr."/>
            <person name="Nobrega F.G."/>
            <person name="Nunes L.R."/>
            <person name="Oliveira M.A."/>
            <person name="de Oliveira M.C."/>
            <person name="de Oliveira R.C."/>
            <person name="Palmieri D.A."/>
            <person name="Paris A."/>
            <person name="Peixoto B.R."/>
            <person name="Pereira G.A."/>
            <person name="Pereira H.A.Jr."/>
            <person name="Pesquero J.B."/>
            <person name="Quaggio R.B."/>
            <person name="Roberto P.G."/>
            <person name="Rodrigues V."/>
            <person name="de M Rosa A.J."/>
            <person name="de Rosa V.E.Jr."/>
            <person name="de Sa R.G."/>
            <person name="Santelli R.V."/>
            <person name="Sawasaki H.E."/>
            <person name="da Silva A.C."/>
            <person name="da Silva A.M."/>
            <person name="da Silva F.R."/>
            <person name="da Silva W.A.Jr."/>
            <person name="da Silveira J.F."/>
            <person name="Silvestri M.L."/>
            <person name="Siqueira W.J."/>
            <person name="de Souza A.A."/>
            <person name="de Souza A.P."/>
            <person name="Terenzi M.F."/>
            <person name="Truffi D."/>
            <person name="Tsai S.M."/>
            <person name="Tsuhako M.H."/>
            <person name="Vallada H."/>
            <person name="Van Sluys M.A."/>
            <person name="Verjovski-Almeida S."/>
            <person name="Vettore A.L."/>
            <person name="Zago M.A."/>
            <person name="Zatz M."/>
            <person name="Meidanis J."/>
            <person name="Setubal J.C."/>
        </authorList>
    </citation>
    <scope>NUCLEOTIDE SEQUENCE [LARGE SCALE GENOMIC DNA]</scope>
    <source>
        <strain evidence="2 3">9a5c</strain>
    </source>
</reference>
<sequence length="64" mass="7066">MFLSKQNEAAGVAGSRQMRACVFMDIPVMALASMACLLGFLFFSGGGCVMLLWMMWLAFSLRHL</sequence>
<evidence type="ECO:0000313" key="2">
    <source>
        <dbReference type="EMBL" id="AAF83792.1"/>
    </source>
</evidence>
<protein>
    <submittedName>
        <fullName evidence="2">Uncharacterized protein</fullName>
    </submittedName>
</protein>
<keyword evidence="1" id="KW-0812">Transmembrane</keyword>
<organism evidence="2 3">
    <name type="scientific">Xylella fastidiosa (strain 9a5c)</name>
    <dbReference type="NCBI Taxonomy" id="160492"/>
    <lineage>
        <taxon>Bacteria</taxon>
        <taxon>Pseudomonadati</taxon>
        <taxon>Pseudomonadota</taxon>
        <taxon>Gammaproteobacteria</taxon>
        <taxon>Lysobacterales</taxon>
        <taxon>Lysobacteraceae</taxon>
        <taxon>Xylella</taxon>
    </lineage>
</organism>
<keyword evidence="1" id="KW-1133">Transmembrane helix</keyword>
<name>Q9PEP6_XYLFA</name>
<accession>Q9PEP6</accession>
<dbReference type="Proteomes" id="UP000000812">
    <property type="component" value="Chromosome"/>
</dbReference>
<dbReference type="EMBL" id="AE003849">
    <property type="protein sequence ID" value="AAF83792.1"/>
    <property type="molecule type" value="Genomic_DNA"/>
</dbReference>
<keyword evidence="1" id="KW-0472">Membrane</keyword>
<gene>
    <name evidence="2" type="ordered locus">XF_0982</name>
</gene>
<dbReference type="PIR" id="E82738">
    <property type="entry name" value="E82738"/>
</dbReference>
<dbReference type="KEGG" id="xfa:XF_0982"/>
<feature type="transmembrane region" description="Helical" evidence="1">
    <location>
        <begin position="26"/>
        <end position="59"/>
    </location>
</feature>
<evidence type="ECO:0000256" key="1">
    <source>
        <dbReference type="SAM" id="Phobius"/>
    </source>
</evidence>
<dbReference type="AlphaFoldDB" id="Q9PEP6"/>
<proteinExistence type="predicted"/>
<dbReference type="STRING" id="160492.XF_0982"/>
<evidence type="ECO:0000313" key="3">
    <source>
        <dbReference type="Proteomes" id="UP000000812"/>
    </source>
</evidence>